<name>A0A5C5G6Y8_9BASI</name>
<dbReference type="Pfam" id="PF04908">
    <property type="entry name" value="SH3BGR"/>
    <property type="match status" value="1"/>
</dbReference>
<accession>A0A5C5G6Y8</accession>
<dbReference type="PANTHER" id="PTHR12232:SF0">
    <property type="entry name" value="THIOREDOXIN DOMAIN-CONTAINING PROTEIN"/>
    <property type="match status" value="1"/>
</dbReference>
<comment type="caution">
    <text evidence="3">The sequence shown here is derived from an EMBL/GenBank/DDBJ whole genome shotgun (WGS) entry which is preliminary data.</text>
</comment>
<evidence type="ECO:0000256" key="2">
    <source>
        <dbReference type="SAM" id="MobiDB-lite"/>
    </source>
</evidence>
<feature type="compositionally biased region" description="Low complexity" evidence="2">
    <location>
        <begin position="161"/>
        <end position="172"/>
    </location>
</feature>
<dbReference type="OrthoDB" id="9932926at2759"/>
<dbReference type="InterPro" id="IPR051033">
    <property type="entry name" value="SH3BGR"/>
</dbReference>
<dbReference type="Proteomes" id="UP000311382">
    <property type="component" value="Unassembled WGS sequence"/>
</dbReference>
<dbReference type="SUPFAM" id="SSF52833">
    <property type="entry name" value="Thioredoxin-like"/>
    <property type="match status" value="1"/>
</dbReference>
<dbReference type="PANTHER" id="PTHR12232">
    <property type="entry name" value="SH3 DOMAIN-BINDING GLUTAMIC ACID-RICH-LIKE PROTEIN"/>
    <property type="match status" value="1"/>
</dbReference>
<sequence length="440" mass="45482">MPPTIDVFVTSILSNPAIRGRHERVRRYLTSARVQYNEHDVAGDEAAKSLWKRKARNGNELPFLLVDGEPVGSIDEFDEAVEFGELRQFLRLDGSAPSPSVASQPAPAAASAAPSGGETTGAAASSSAAAAPKPSLDDFASLSLSPSELDELAREIASGSTFSSGLGSLSPPGGDGDSRAPLNFAHATRTIEPVLPPTAPLAFERVNFTRPLPDRPLASDAPRDELEGIETDGVGEDELEKLARELEAEEEEEERRRRAGAAVEPPPLPEKETDPNKAADPPVPPKLPAELAGATAVGGAGGAALSAPLVEVETLVLSPREAASLAVPPSPGGATLEVQPVSALERAAPLPTEGDEEASASSRDADGPRTTRREADEIKKELNLEGARGGAAKVSEMPHFAAGDLTPRAGVERAPAPAAGQGPSDDLVDNVAAAIRGGDL</sequence>
<keyword evidence="4" id="KW-1185">Reference proteome</keyword>
<reference evidence="3 4" key="1">
    <citation type="submission" date="2019-03" db="EMBL/GenBank/DDBJ databases">
        <title>Rhodosporidium diobovatum UCD-FST 08-225 genome sequencing, assembly, and annotation.</title>
        <authorList>
            <person name="Fakankun I.U."/>
            <person name="Fristensky B."/>
            <person name="Levin D.B."/>
        </authorList>
    </citation>
    <scope>NUCLEOTIDE SEQUENCE [LARGE SCALE GENOMIC DNA]</scope>
    <source>
        <strain evidence="3 4">UCD-FST 08-225</strain>
    </source>
</reference>
<evidence type="ECO:0000313" key="4">
    <source>
        <dbReference type="Proteomes" id="UP000311382"/>
    </source>
</evidence>
<organism evidence="3 4">
    <name type="scientific">Rhodotorula diobovata</name>
    <dbReference type="NCBI Taxonomy" id="5288"/>
    <lineage>
        <taxon>Eukaryota</taxon>
        <taxon>Fungi</taxon>
        <taxon>Dikarya</taxon>
        <taxon>Basidiomycota</taxon>
        <taxon>Pucciniomycotina</taxon>
        <taxon>Microbotryomycetes</taxon>
        <taxon>Sporidiobolales</taxon>
        <taxon>Sporidiobolaceae</taxon>
        <taxon>Rhodotorula</taxon>
    </lineage>
</organism>
<dbReference type="InterPro" id="IPR006993">
    <property type="entry name" value="Glut_rich_SH3-bd"/>
</dbReference>
<dbReference type="PROSITE" id="PS51354">
    <property type="entry name" value="GLUTAREDOXIN_2"/>
    <property type="match status" value="1"/>
</dbReference>
<dbReference type="Gene3D" id="3.40.30.10">
    <property type="entry name" value="Glutaredoxin"/>
    <property type="match status" value="1"/>
</dbReference>
<feature type="region of interest" description="Disordered" evidence="2">
    <location>
        <begin position="210"/>
        <end position="291"/>
    </location>
</feature>
<feature type="compositionally biased region" description="Acidic residues" evidence="2">
    <location>
        <begin position="227"/>
        <end position="239"/>
    </location>
</feature>
<dbReference type="AlphaFoldDB" id="A0A5C5G6Y8"/>
<dbReference type="InterPro" id="IPR036249">
    <property type="entry name" value="Thioredoxin-like_sf"/>
</dbReference>
<feature type="region of interest" description="Disordered" evidence="2">
    <location>
        <begin position="161"/>
        <end position="185"/>
    </location>
</feature>
<feature type="compositionally biased region" description="Basic and acidic residues" evidence="2">
    <location>
        <begin position="363"/>
        <end position="383"/>
    </location>
</feature>
<gene>
    <name evidence="3" type="ORF">DMC30DRAFT_413278</name>
</gene>
<proteinExistence type="inferred from homology"/>
<evidence type="ECO:0000256" key="1">
    <source>
        <dbReference type="ARBA" id="ARBA00007764"/>
    </source>
</evidence>
<protein>
    <recommendedName>
        <fullName evidence="5">Glutaredoxin domain-containing protein</fullName>
    </recommendedName>
</protein>
<evidence type="ECO:0000313" key="3">
    <source>
        <dbReference type="EMBL" id="TNY24339.1"/>
    </source>
</evidence>
<dbReference type="EMBL" id="SOZI01000003">
    <property type="protein sequence ID" value="TNY24339.1"/>
    <property type="molecule type" value="Genomic_DNA"/>
</dbReference>
<dbReference type="STRING" id="5288.A0A5C5G6Y8"/>
<evidence type="ECO:0008006" key="5">
    <source>
        <dbReference type="Google" id="ProtNLM"/>
    </source>
</evidence>
<dbReference type="GO" id="GO:0005737">
    <property type="term" value="C:cytoplasm"/>
    <property type="evidence" value="ECO:0007669"/>
    <property type="project" value="TreeGrafter"/>
</dbReference>
<feature type="region of interest" description="Disordered" evidence="2">
    <location>
        <begin position="323"/>
        <end position="427"/>
    </location>
</feature>
<feature type="region of interest" description="Disordered" evidence="2">
    <location>
        <begin position="95"/>
        <end position="132"/>
    </location>
</feature>
<comment type="similarity">
    <text evidence="1">Belongs to the SH3BGR family.</text>
</comment>